<gene>
    <name evidence="2" type="ORF">DAKH74_005280</name>
</gene>
<evidence type="ECO:0000313" key="3">
    <source>
        <dbReference type="Proteomes" id="UP001377567"/>
    </source>
</evidence>
<accession>A0AAV5RRK3</accession>
<evidence type="ECO:0000256" key="1">
    <source>
        <dbReference type="SAM" id="MobiDB-lite"/>
    </source>
</evidence>
<feature type="compositionally biased region" description="Low complexity" evidence="1">
    <location>
        <begin position="177"/>
        <end position="203"/>
    </location>
</feature>
<keyword evidence="3" id="KW-1185">Reference proteome</keyword>
<evidence type="ECO:0000313" key="2">
    <source>
        <dbReference type="EMBL" id="GMM53912.1"/>
    </source>
</evidence>
<dbReference type="Proteomes" id="UP001377567">
    <property type="component" value="Unassembled WGS sequence"/>
</dbReference>
<dbReference type="AlphaFoldDB" id="A0AAV5RRK3"/>
<name>A0AAV5RRK3_MAUHU</name>
<dbReference type="Gene3D" id="1.20.58.80">
    <property type="entry name" value="Phosphotransferase system, lactose/cellobiose-type IIA subunit"/>
    <property type="match status" value="1"/>
</dbReference>
<dbReference type="EMBL" id="BTGD01000001">
    <property type="protein sequence ID" value="GMM53912.1"/>
    <property type="molecule type" value="Genomic_DNA"/>
</dbReference>
<proteinExistence type="predicted"/>
<sequence>MKSSLQLAQEARDYKFNPVIPLRIYLRTCIGILDKAQLSVQAGDSAMAFTYYYRYVDLCTNRLSRHPEFLAAGKQSAANADPELALYRQEYLQLIKLEVPAVMRLIEELKNKIDAEWERHQVSLARNIARTRSGSNHRDQHESVKCGTVLPATFSEHNFQQSLNFFQSATGHRSTATAQSGAAATSRVNTSSTSGTSASGSSAREVGQATAPANSETAGLHLYPELPQLSFPTF</sequence>
<reference evidence="2 3" key="1">
    <citation type="journal article" date="2023" name="Elife">
        <title>Identification of key yeast species and microbe-microbe interactions impacting larval growth of Drosophila in the wild.</title>
        <authorList>
            <person name="Mure A."/>
            <person name="Sugiura Y."/>
            <person name="Maeda R."/>
            <person name="Honda K."/>
            <person name="Sakurai N."/>
            <person name="Takahashi Y."/>
            <person name="Watada M."/>
            <person name="Katoh T."/>
            <person name="Gotoh A."/>
            <person name="Gotoh Y."/>
            <person name="Taniguchi I."/>
            <person name="Nakamura K."/>
            <person name="Hayashi T."/>
            <person name="Katayama T."/>
            <person name="Uemura T."/>
            <person name="Hattori Y."/>
        </authorList>
    </citation>
    <scope>NUCLEOTIDE SEQUENCE [LARGE SCALE GENOMIC DNA]</scope>
    <source>
        <strain evidence="2 3">KH-74</strain>
    </source>
</reference>
<protein>
    <submittedName>
        <fullName evidence="2">Rfu1 protein</fullName>
    </submittedName>
</protein>
<feature type="region of interest" description="Disordered" evidence="1">
    <location>
        <begin position="177"/>
        <end position="219"/>
    </location>
</feature>
<comment type="caution">
    <text evidence="2">The sequence shown here is derived from an EMBL/GenBank/DDBJ whole genome shotgun (WGS) entry which is preliminary data.</text>
</comment>
<organism evidence="2 3">
    <name type="scientific">Maudiozyma humilis</name>
    <name type="common">Sour dough yeast</name>
    <name type="synonym">Kazachstania humilis</name>
    <dbReference type="NCBI Taxonomy" id="51915"/>
    <lineage>
        <taxon>Eukaryota</taxon>
        <taxon>Fungi</taxon>
        <taxon>Dikarya</taxon>
        <taxon>Ascomycota</taxon>
        <taxon>Saccharomycotina</taxon>
        <taxon>Saccharomycetes</taxon>
        <taxon>Saccharomycetales</taxon>
        <taxon>Saccharomycetaceae</taxon>
        <taxon>Maudiozyma</taxon>
    </lineage>
</organism>